<organism evidence="6 7">
    <name type="scientific">Streptomyces albipurpureus</name>
    <dbReference type="NCBI Taxonomy" id="2897419"/>
    <lineage>
        <taxon>Bacteria</taxon>
        <taxon>Bacillati</taxon>
        <taxon>Actinomycetota</taxon>
        <taxon>Actinomycetes</taxon>
        <taxon>Kitasatosporales</taxon>
        <taxon>Streptomycetaceae</taxon>
        <taxon>Streptomyces</taxon>
    </lineage>
</organism>
<proteinExistence type="predicted"/>
<keyword evidence="1" id="KW-0805">Transcription regulation</keyword>
<evidence type="ECO:0000256" key="4">
    <source>
        <dbReference type="PROSITE-ProRule" id="PRU00335"/>
    </source>
</evidence>
<evidence type="ECO:0000256" key="3">
    <source>
        <dbReference type="ARBA" id="ARBA00023163"/>
    </source>
</evidence>
<feature type="domain" description="HTH tetR-type" evidence="5">
    <location>
        <begin position="11"/>
        <end position="71"/>
    </location>
</feature>
<dbReference type="InterPro" id="IPR050109">
    <property type="entry name" value="HTH-type_TetR-like_transc_reg"/>
</dbReference>
<comment type="caution">
    <text evidence="6">The sequence shown here is derived from an EMBL/GenBank/DDBJ whole genome shotgun (WGS) entry which is preliminary data.</text>
</comment>
<evidence type="ECO:0000313" key="6">
    <source>
        <dbReference type="EMBL" id="MCM2393568.1"/>
    </source>
</evidence>
<name>A0ABT0UYB0_9ACTN</name>
<protein>
    <submittedName>
        <fullName evidence="6">TetR/AcrR family transcriptional regulator</fullName>
    </submittedName>
</protein>
<dbReference type="Pfam" id="PF00440">
    <property type="entry name" value="TetR_N"/>
    <property type="match status" value="1"/>
</dbReference>
<evidence type="ECO:0000256" key="1">
    <source>
        <dbReference type="ARBA" id="ARBA00023015"/>
    </source>
</evidence>
<evidence type="ECO:0000256" key="2">
    <source>
        <dbReference type="ARBA" id="ARBA00023125"/>
    </source>
</evidence>
<evidence type="ECO:0000313" key="7">
    <source>
        <dbReference type="Proteomes" id="UP001431429"/>
    </source>
</evidence>
<keyword evidence="3" id="KW-0804">Transcription</keyword>
<keyword evidence="7" id="KW-1185">Reference proteome</keyword>
<gene>
    <name evidence="6" type="ORF">NBG84_35745</name>
</gene>
<dbReference type="RefSeq" id="WP_250923862.1">
    <property type="nucleotide sequence ID" value="NZ_JAMQAW010000078.1"/>
</dbReference>
<dbReference type="PANTHER" id="PTHR30055">
    <property type="entry name" value="HTH-TYPE TRANSCRIPTIONAL REGULATOR RUTR"/>
    <property type="match status" value="1"/>
</dbReference>
<dbReference type="EMBL" id="JAMQAW010000078">
    <property type="protein sequence ID" value="MCM2393568.1"/>
    <property type="molecule type" value="Genomic_DNA"/>
</dbReference>
<keyword evidence="2 4" id="KW-0238">DNA-binding</keyword>
<reference evidence="6" key="1">
    <citation type="submission" date="2022-06" db="EMBL/GenBank/DDBJ databases">
        <title>Genome public.</title>
        <authorList>
            <person name="Sun Q."/>
        </authorList>
    </citation>
    <scope>NUCLEOTIDE SEQUENCE</scope>
    <source>
        <strain evidence="6">CWNU-1</strain>
    </source>
</reference>
<dbReference type="PANTHER" id="PTHR30055:SF234">
    <property type="entry name" value="HTH-TYPE TRANSCRIPTIONAL REGULATOR BETI"/>
    <property type="match status" value="1"/>
</dbReference>
<accession>A0ABT0UYB0</accession>
<dbReference type="InterPro" id="IPR009057">
    <property type="entry name" value="Homeodomain-like_sf"/>
</dbReference>
<dbReference type="SUPFAM" id="SSF46689">
    <property type="entry name" value="Homeodomain-like"/>
    <property type="match status" value="1"/>
</dbReference>
<dbReference type="InterPro" id="IPR001647">
    <property type="entry name" value="HTH_TetR"/>
</dbReference>
<dbReference type="Proteomes" id="UP001431429">
    <property type="component" value="Unassembled WGS sequence"/>
</dbReference>
<dbReference type="Gene3D" id="1.10.357.10">
    <property type="entry name" value="Tetracycline Repressor, domain 2"/>
    <property type="match status" value="1"/>
</dbReference>
<sequence length="205" mass="22433">MTDPRAGADDLTAKARIRNAALDLYAERGEDRVSLRTVAAAADVTVGLVQHHYKTKNGLRSAVEQLVVDYYAQAISRASSDGGPAQVAAARDTSVQLMLRANPPVADYLRRVLLEPNRPQSQLLERLTELTRSEITKLREAGLASTSRPASTQIVAIMVRQLGQMFLQPMIDTMWEHLADPAAEQAMKPTLEVTVQTPPPEARHG</sequence>
<feature type="DNA-binding region" description="H-T-H motif" evidence="4">
    <location>
        <begin position="34"/>
        <end position="53"/>
    </location>
</feature>
<dbReference type="PROSITE" id="PS50977">
    <property type="entry name" value="HTH_TETR_2"/>
    <property type="match status" value="1"/>
</dbReference>
<evidence type="ECO:0000259" key="5">
    <source>
        <dbReference type="PROSITE" id="PS50977"/>
    </source>
</evidence>